<evidence type="ECO:0000313" key="3">
    <source>
        <dbReference type="Proteomes" id="UP001260715"/>
    </source>
</evidence>
<comment type="caution">
    <text evidence="2">The sequence shown here is derived from an EMBL/GenBank/DDBJ whole genome shotgun (WGS) entry which is preliminary data.</text>
</comment>
<accession>A0ABU1PI18</accession>
<name>A0ABU1PI18_9BURK</name>
<proteinExistence type="predicted"/>
<dbReference type="EMBL" id="JAVDSJ010000005">
    <property type="protein sequence ID" value="MDR6585556.1"/>
    <property type="molecule type" value="Genomic_DNA"/>
</dbReference>
<sequence length="158" mass="17141">MKSAKRKTPNDLGGWVRGLDQQPTKGSQLMSNTNIDAKCVKKPANAVTFDTPKAPVSGKSVISELWKRASENMNHEEIKWFSGAGEQANVMIFNLKQVTEGIAGLVGADERAGNFEDRQELATLLWFIGDALGTIEAMMDISAEAEYTLHKTSKGGVA</sequence>
<protein>
    <recommendedName>
        <fullName evidence="4">NTP pyrophosphohydrolase MazG putative catalytic core domain-containing protein</fullName>
    </recommendedName>
</protein>
<dbReference type="Proteomes" id="UP001260715">
    <property type="component" value="Unassembled WGS sequence"/>
</dbReference>
<evidence type="ECO:0000256" key="1">
    <source>
        <dbReference type="SAM" id="MobiDB-lite"/>
    </source>
</evidence>
<gene>
    <name evidence="2" type="ORF">J2W50_003774</name>
</gene>
<evidence type="ECO:0000313" key="2">
    <source>
        <dbReference type="EMBL" id="MDR6585556.1"/>
    </source>
</evidence>
<organism evidence="2 3">
    <name type="scientific">Herbaspirillum frisingense</name>
    <dbReference type="NCBI Taxonomy" id="92645"/>
    <lineage>
        <taxon>Bacteria</taxon>
        <taxon>Pseudomonadati</taxon>
        <taxon>Pseudomonadota</taxon>
        <taxon>Betaproteobacteria</taxon>
        <taxon>Burkholderiales</taxon>
        <taxon>Oxalobacteraceae</taxon>
        <taxon>Herbaspirillum</taxon>
    </lineage>
</organism>
<evidence type="ECO:0008006" key="4">
    <source>
        <dbReference type="Google" id="ProtNLM"/>
    </source>
</evidence>
<reference evidence="2 3" key="1">
    <citation type="submission" date="2023-07" db="EMBL/GenBank/DDBJ databases">
        <title>Sorghum-associated microbial communities from plants grown in Nebraska, USA.</title>
        <authorList>
            <person name="Schachtman D."/>
        </authorList>
    </citation>
    <scope>NUCLEOTIDE SEQUENCE [LARGE SCALE GENOMIC DNA]</scope>
    <source>
        <strain evidence="2 3">596</strain>
    </source>
</reference>
<keyword evidence="3" id="KW-1185">Reference proteome</keyword>
<feature type="region of interest" description="Disordered" evidence="1">
    <location>
        <begin position="1"/>
        <end position="29"/>
    </location>
</feature>
<dbReference type="RefSeq" id="WP_310011427.1">
    <property type="nucleotide sequence ID" value="NZ_JAVDSJ010000005.1"/>
</dbReference>